<dbReference type="PANTHER" id="PTHR30193">
    <property type="entry name" value="ABC TRANSPORTER PERMEASE PROTEIN"/>
    <property type="match status" value="1"/>
</dbReference>
<evidence type="ECO:0000256" key="3">
    <source>
        <dbReference type="ARBA" id="ARBA00022475"/>
    </source>
</evidence>
<evidence type="ECO:0000256" key="7">
    <source>
        <dbReference type="RuleBase" id="RU363032"/>
    </source>
</evidence>
<evidence type="ECO:0000256" key="6">
    <source>
        <dbReference type="ARBA" id="ARBA00023136"/>
    </source>
</evidence>
<dbReference type="InterPro" id="IPR051393">
    <property type="entry name" value="ABC_transporter_permease"/>
</dbReference>
<dbReference type="RefSeq" id="WP_313271651.1">
    <property type="nucleotide sequence ID" value="NZ_JASXSX010000001.1"/>
</dbReference>
<feature type="transmembrane region" description="Helical" evidence="7">
    <location>
        <begin position="122"/>
        <end position="142"/>
    </location>
</feature>
<sequence>MKITTNGRGRSVSASHAKKKKTDGWWPLLFIGPLMLGVVVFYHYPIVKNFYISFTQSGAFGNNIEWVGLQNFKNLFANSDFSSALVNNLVYVAAILLGIPLALVVSALLATPGLKGARIYRGMFFLPYIAMPVAVALVWKLLLNGDFGLVNQALSKFGVENPPYWLTTPGFALAAVCLFGVWASIGFNVIILSAGISGIPHELYEAASLDGAGKRQQFFSITVPLLAPSIFLLTVVQTISGFQLFDALFALMGTNNPALPHTKSLVYLFYSEAFTNNDKGMGAAVAVIILLIIGGVTAIQFHIRKKWIDQ</sequence>
<keyword evidence="6 7" id="KW-0472">Membrane</keyword>
<keyword evidence="10" id="KW-1185">Reference proteome</keyword>
<dbReference type="EMBL" id="JASXSX010000001">
    <property type="protein sequence ID" value="MDT3766611.1"/>
    <property type="molecule type" value="Genomic_DNA"/>
</dbReference>
<keyword evidence="2 7" id="KW-0813">Transport</keyword>
<evidence type="ECO:0000313" key="9">
    <source>
        <dbReference type="EMBL" id="MDT3766611.1"/>
    </source>
</evidence>
<keyword evidence="3" id="KW-1003">Cell membrane</keyword>
<evidence type="ECO:0000313" key="10">
    <source>
        <dbReference type="Proteomes" id="UP001247542"/>
    </source>
</evidence>
<organism evidence="9 10">
    <name type="scientific">Gleimia hominis</name>
    <dbReference type="NCBI Taxonomy" id="595468"/>
    <lineage>
        <taxon>Bacteria</taxon>
        <taxon>Bacillati</taxon>
        <taxon>Actinomycetota</taxon>
        <taxon>Actinomycetes</taxon>
        <taxon>Actinomycetales</taxon>
        <taxon>Actinomycetaceae</taxon>
        <taxon>Gleimia</taxon>
    </lineage>
</organism>
<dbReference type="Pfam" id="PF00528">
    <property type="entry name" value="BPD_transp_1"/>
    <property type="match status" value="1"/>
</dbReference>
<feature type="transmembrane region" description="Helical" evidence="7">
    <location>
        <begin position="89"/>
        <end position="110"/>
    </location>
</feature>
<dbReference type="Gene3D" id="1.10.3720.10">
    <property type="entry name" value="MetI-like"/>
    <property type="match status" value="1"/>
</dbReference>
<feature type="domain" description="ABC transmembrane type-1" evidence="8">
    <location>
        <begin position="80"/>
        <end position="300"/>
    </location>
</feature>
<evidence type="ECO:0000256" key="2">
    <source>
        <dbReference type="ARBA" id="ARBA00022448"/>
    </source>
</evidence>
<dbReference type="Proteomes" id="UP001247542">
    <property type="component" value="Unassembled WGS sequence"/>
</dbReference>
<feature type="transmembrane region" description="Helical" evidence="7">
    <location>
        <begin position="218"/>
        <end position="239"/>
    </location>
</feature>
<evidence type="ECO:0000256" key="5">
    <source>
        <dbReference type="ARBA" id="ARBA00022989"/>
    </source>
</evidence>
<name>A0ABU3I9J8_9ACTO</name>
<comment type="subcellular location">
    <subcellularLocation>
        <location evidence="1 7">Cell membrane</location>
        <topology evidence="1 7">Multi-pass membrane protein</topology>
    </subcellularLocation>
</comment>
<comment type="similarity">
    <text evidence="7">Belongs to the binding-protein-dependent transport system permease family.</text>
</comment>
<feature type="transmembrane region" description="Helical" evidence="7">
    <location>
        <begin position="281"/>
        <end position="303"/>
    </location>
</feature>
<reference evidence="9 10" key="1">
    <citation type="submission" date="2023-06" db="EMBL/GenBank/DDBJ databases">
        <title>Draft genome sequence of Gleimia hominis type strain CCUG 57540T.</title>
        <authorList>
            <person name="Salva-Serra F."/>
            <person name="Cardew S."/>
            <person name="Jensie Markopoulos S."/>
            <person name="Ohlen M."/>
            <person name="Inganas E."/>
            <person name="Svensson-Stadler L."/>
            <person name="Moore E.R.B."/>
        </authorList>
    </citation>
    <scope>NUCLEOTIDE SEQUENCE [LARGE SCALE GENOMIC DNA]</scope>
    <source>
        <strain evidence="9 10">CCUG 57540</strain>
    </source>
</reference>
<keyword evidence="5 7" id="KW-1133">Transmembrane helix</keyword>
<dbReference type="PANTHER" id="PTHR30193:SF41">
    <property type="entry name" value="DIACETYLCHITOBIOSE UPTAKE SYSTEM PERMEASE PROTEIN NGCF"/>
    <property type="match status" value="1"/>
</dbReference>
<dbReference type="InterPro" id="IPR000515">
    <property type="entry name" value="MetI-like"/>
</dbReference>
<evidence type="ECO:0000256" key="4">
    <source>
        <dbReference type="ARBA" id="ARBA00022692"/>
    </source>
</evidence>
<accession>A0ABU3I9J8</accession>
<feature type="transmembrane region" description="Helical" evidence="7">
    <location>
        <begin position="25"/>
        <end position="44"/>
    </location>
</feature>
<dbReference type="InterPro" id="IPR035906">
    <property type="entry name" value="MetI-like_sf"/>
</dbReference>
<protein>
    <submittedName>
        <fullName evidence="9">Sugar ABC transporter permease</fullName>
    </submittedName>
</protein>
<dbReference type="CDD" id="cd06261">
    <property type="entry name" value="TM_PBP2"/>
    <property type="match status" value="1"/>
</dbReference>
<dbReference type="PROSITE" id="PS50928">
    <property type="entry name" value="ABC_TM1"/>
    <property type="match status" value="1"/>
</dbReference>
<proteinExistence type="inferred from homology"/>
<keyword evidence="4 7" id="KW-0812">Transmembrane</keyword>
<evidence type="ECO:0000256" key="1">
    <source>
        <dbReference type="ARBA" id="ARBA00004651"/>
    </source>
</evidence>
<feature type="transmembrane region" description="Helical" evidence="7">
    <location>
        <begin position="171"/>
        <end position="197"/>
    </location>
</feature>
<evidence type="ECO:0000259" key="8">
    <source>
        <dbReference type="PROSITE" id="PS50928"/>
    </source>
</evidence>
<comment type="caution">
    <text evidence="9">The sequence shown here is derived from an EMBL/GenBank/DDBJ whole genome shotgun (WGS) entry which is preliminary data.</text>
</comment>
<dbReference type="SUPFAM" id="SSF161098">
    <property type="entry name" value="MetI-like"/>
    <property type="match status" value="1"/>
</dbReference>
<gene>
    <name evidence="9" type="ORF">QS713_00800</name>
</gene>